<gene>
    <name evidence="6" type="primary">pxpB</name>
    <name evidence="6" type="ORF">JF544_11860</name>
</gene>
<keyword evidence="4" id="KW-0812">Transmembrane</keyword>
<dbReference type="InterPro" id="IPR003833">
    <property type="entry name" value="CT_C_D"/>
</dbReference>
<name>A0ABS3DXA1_9BACI</name>
<keyword evidence="1" id="KW-0547">Nucleotide-binding</keyword>
<keyword evidence="4" id="KW-1133">Transmembrane helix</keyword>
<dbReference type="Gene3D" id="2.40.100.10">
    <property type="entry name" value="Cyclophilin-like"/>
    <property type="match status" value="1"/>
</dbReference>
<dbReference type="RefSeq" id="WP_206934158.1">
    <property type="nucleotide sequence ID" value="NZ_JAEKJY010000003.1"/>
</dbReference>
<dbReference type="SUPFAM" id="SSF160467">
    <property type="entry name" value="PH0987 N-terminal domain-like"/>
    <property type="match status" value="1"/>
</dbReference>
<feature type="transmembrane region" description="Helical" evidence="4">
    <location>
        <begin position="137"/>
        <end position="159"/>
    </location>
</feature>
<dbReference type="SMART" id="SM00796">
    <property type="entry name" value="AHS1"/>
    <property type="match status" value="1"/>
</dbReference>
<keyword evidence="7" id="KW-1185">Reference proteome</keyword>
<accession>A0ABS3DXA1</accession>
<feature type="domain" description="Carboxyltransferase" evidence="5">
    <location>
        <begin position="3"/>
        <end position="215"/>
    </location>
</feature>
<sequence>MDWSLHPLGDQAVLIEFGNEISEEINQTVQAATSSLDEWQPEWMIEYIPAFTTVTLFYDPLYIANHKTSRNQLPYDWVHHQVSQFLSTLTIKESGSARTVEIPVCYGGELGPDLPYVAEKNGLTEEEVIEKHMNGDYLVYMIGFAPGFPYIGGMAPAIATPRRKDPRLKIPSGTVGIAGAQTGVYPLETPGGWQLIGRTPSKMFDPSNEESPTLLQAGDRIQFKRITQEEYENLKEGGE</sequence>
<dbReference type="PANTHER" id="PTHR34698">
    <property type="entry name" value="5-OXOPROLINASE SUBUNIT B"/>
    <property type="match status" value="1"/>
</dbReference>
<keyword evidence="4" id="KW-0472">Membrane</keyword>
<dbReference type="EMBL" id="JAEKJY010000003">
    <property type="protein sequence ID" value="MBN8235951.1"/>
    <property type="molecule type" value="Genomic_DNA"/>
</dbReference>
<proteinExistence type="predicted"/>
<keyword evidence="2 6" id="KW-0378">Hydrolase</keyword>
<dbReference type="PANTHER" id="PTHR34698:SF2">
    <property type="entry name" value="5-OXOPROLINASE SUBUNIT B"/>
    <property type="match status" value="1"/>
</dbReference>
<dbReference type="InterPro" id="IPR029000">
    <property type="entry name" value="Cyclophilin-like_dom_sf"/>
</dbReference>
<evidence type="ECO:0000259" key="5">
    <source>
        <dbReference type="SMART" id="SM00796"/>
    </source>
</evidence>
<comment type="caution">
    <text evidence="6">The sequence shown here is derived from an EMBL/GenBank/DDBJ whole genome shotgun (WGS) entry which is preliminary data.</text>
</comment>
<dbReference type="Gene3D" id="3.30.1360.40">
    <property type="match status" value="1"/>
</dbReference>
<evidence type="ECO:0000256" key="3">
    <source>
        <dbReference type="ARBA" id="ARBA00022840"/>
    </source>
</evidence>
<dbReference type="EC" id="3.5.2.9" evidence="6"/>
<evidence type="ECO:0000313" key="6">
    <source>
        <dbReference type="EMBL" id="MBN8235951.1"/>
    </source>
</evidence>
<dbReference type="GO" id="GO:0017168">
    <property type="term" value="F:5-oxoprolinase (ATP-hydrolyzing) activity"/>
    <property type="evidence" value="ECO:0007669"/>
    <property type="project" value="UniProtKB-EC"/>
</dbReference>
<dbReference type="NCBIfam" id="TIGR00370">
    <property type="entry name" value="5-oxoprolinase subunit PxpB"/>
    <property type="match status" value="1"/>
</dbReference>
<dbReference type="SUPFAM" id="SSF50891">
    <property type="entry name" value="Cyclophilin-like"/>
    <property type="match status" value="1"/>
</dbReference>
<dbReference type="Pfam" id="PF02682">
    <property type="entry name" value="CT_C_D"/>
    <property type="match status" value="1"/>
</dbReference>
<evidence type="ECO:0000256" key="1">
    <source>
        <dbReference type="ARBA" id="ARBA00022741"/>
    </source>
</evidence>
<evidence type="ECO:0000256" key="2">
    <source>
        <dbReference type="ARBA" id="ARBA00022801"/>
    </source>
</evidence>
<evidence type="ECO:0000256" key="4">
    <source>
        <dbReference type="SAM" id="Phobius"/>
    </source>
</evidence>
<dbReference type="InterPro" id="IPR010016">
    <property type="entry name" value="PxpB"/>
</dbReference>
<organism evidence="6 7">
    <name type="scientific">Halobacillus kuroshimensis</name>
    <dbReference type="NCBI Taxonomy" id="302481"/>
    <lineage>
        <taxon>Bacteria</taxon>
        <taxon>Bacillati</taxon>
        <taxon>Bacillota</taxon>
        <taxon>Bacilli</taxon>
        <taxon>Bacillales</taxon>
        <taxon>Bacillaceae</taxon>
        <taxon>Halobacillus</taxon>
    </lineage>
</organism>
<evidence type="ECO:0000313" key="7">
    <source>
        <dbReference type="Proteomes" id="UP000663970"/>
    </source>
</evidence>
<protein>
    <submittedName>
        <fullName evidence="6">5-oxoprolinase subunit PxpB</fullName>
        <ecNumber evidence="6">3.5.2.9</ecNumber>
    </submittedName>
</protein>
<reference evidence="6 7" key="1">
    <citation type="submission" date="2020-12" db="EMBL/GenBank/DDBJ databases">
        <title>Oil enriched cultivation method for isolating marine PHA-producing bacteria.</title>
        <authorList>
            <person name="Zheng W."/>
            <person name="Yu S."/>
            <person name="Huang Y."/>
        </authorList>
    </citation>
    <scope>NUCLEOTIDE SEQUENCE [LARGE SCALE GENOMIC DNA]</scope>
    <source>
        <strain evidence="6 7">SY-2-6</strain>
    </source>
</reference>
<keyword evidence="3" id="KW-0067">ATP-binding</keyword>
<dbReference type="Proteomes" id="UP000663970">
    <property type="component" value="Unassembled WGS sequence"/>
</dbReference>